<dbReference type="EMBL" id="JAPDVK010000011">
    <property type="protein sequence ID" value="MCW4129989.1"/>
    <property type="molecule type" value="Genomic_DNA"/>
</dbReference>
<dbReference type="AlphaFoldDB" id="A0A3E5DHF5"/>
<gene>
    <name evidence="4" type="ORF">DWY11_14135</name>
    <name evidence="1" type="ORF">ONT16_01435</name>
    <name evidence="2" type="ORF">ONT16_07155</name>
    <name evidence="3" type="ORF">ONT16_17405</name>
</gene>
<reference evidence="1" key="2">
    <citation type="submission" date="2022-11" db="EMBL/GenBank/DDBJ databases">
        <title>Genomic repertoires linked with pathogenic potency of arthritogenic Prevotella copri isolated from the gut of rheumatoid arthritis patients.</title>
        <authorList>
            <person name="Nii T."/>
            <person name="Maeda Y."/>
            <person name="Motooka D."/>
            <person name="Naito M."/>
            <person name="Matsumoto Y."/>
            <person name="Ogawa T."/>
            <person name="Oguro-Igashira E."/>
            <person name="Kishikawa T."/>
            <person name="Yamashita M."/>
            <person name="Koizumi S."/>
            <person name="Kurakawa T."/>
            <person name="Okumura R."/>
            <person name="Kayama H."/>
            <person name="Murakami M."/>
            <person name="Sakaguchi T."/>
            <person name="Das B."/>
            <person name="Nakamura S."/>
            <person name="Okada Y."/>
            <person name="Kumanogoh A."/>
            <person name="Takeda K."/>
        </authorList>
    </citation>
    <scope>NUCLEOTIDE SEQUENCE</scope>
    <source>
        <strain evidence="1">F3-75</strain>
    </source>
</reference>
<dbReference type="Proteomes" id="UP000283872">
    <property type="component" value="Unassembled WGS sequence"/>
</dbReference>
<evidence type="ECO:0000313" key="5">
    <source>
        <dbReference type="Proteomes" id="UP000283872"/>
    </source>
</evidence>
<name>A0A3E5DHF5_9BACT</name>
<dbReference type="EMBL" id="JAPDVK010000001">
    <property type="protein sequence ID" value="MCW4126945.1"/>
    <property type="molecule type" value="Genomic_DNA"/>
</dbReference>
<comment type="caution">
    <text evidence="4">The sequence shown here is derived from an EMBL/GenBank/DDBJ whole genome shotgun (WGS) entry which is preliminary data.</text>
</comment>
<evidence type="ECO:0000313" key="4">
    <source>
        <dbReference type="EMBL" id="RGS11321.1"/>
    </source>
</evidence>
<evidence type="ECO:0000313" key="1">
    <source>
        <dbReference type="EMBL" id="MCW4126945.1"/>
    </source>
</evidence>
<dbReference type="EMBL" id="QRVA01000052">
    <property type="protein sequence ID" value="RGS11321.1"/>
    <property type="molecule type" value="Genomic_DNA"/>
</dbReference>
<dbReference type="Proteomes" id="UP001209344">
    <property type="component" value="Unassembled WGS sequence"/>
</dbReference>
<reference evidence="4 5" key="1">
    <citation type="submission" date="2018-08" db="EMBL/GenBank/DDBJ databases">
        <title>A genome reference for cultivated species of the human gut microbiota.</title>
        <authorList>
            <person name="Zou Y."/>
            <person name="Xue W."/>
            <person name="Luo G."/>
        </authorList>
    </citation>
    <scope>NUCLEOTIDE SEQUENCE [LARGE SCALE GENOMIC DNA]</scope>
    <source>
        <strain evidence="4 5">AF24-12</strain>
    </source>
</reference>
<dbReference type="RefSeq" id="WP_117588225.1">
    <property type="nucleotide sequence ID" value="NZ_JAPDVK010000001.1"/>
</dbReference>
<sequence>METKEYFEKVMQDFNQNRRGRNLRKYCSDEGIDYKWLSEYKKQYSSTKGKVEKEEVPSLIPLQVIDERFSEQPVVQPEAKWCVKQLVIASPTGDELEIKCSNLAVVVELLRKMSM</sequence>
<evidence type="ECO:0008006" key="6">
    <source>
        <dbReference type="Google" id="ProtNLM"/>
    </source>
</evidence>
<evidence type="ECO:0000313" key="3">
    <source>
        <dbReference type="EMBL" id="MCW4129989.1"/>
    </source>
</evidence>
<proteinExistence type="predicted"/>
<accession>A0A3E5DHF5</accession>
<organism evidence="4 5">
    <name type="scientific">Segatella copri</name>
    <dbReference type="NCBI Taxonomy" id="165179"/>
    <lineage>
        <taxon>Bacteria</taxon>
        <taxon>Pseudomonadati</taxon>
        <taxon>Bacteroidota</taxon>
        <taxon>Bacteroidia</taxon>
        <taxon>Bacteroidales</taxon>
        <taxon>Prevotellaceae</taxon>
        <taxon>Segatella</taxon>
    </lineage>
</organism>
<evidence type="ECO:0000313" key="2">
    <source>
        <dbReference type="EMBL" id="MCW4128032.1"/>
    </source>
</evidence>
<protein>
    <recommendedName>
        <fullName evidence="6">Transposase</fullName>
    </recommendedName>
</protein>
<dbReference type="EMBL" id="JAPDVK010000002">
    <property type="protein sequence ID" value="MCW4128032.1"/>
    <property type="molecule type" value="Genomic_DNA"/>
</dbReference>